<dbReference type="Proteomes" id="UP000710432">
    <property type="component" value="Unassembled WGS sequence"/>
</dbReference>
<organism evidence="2 3">
    <name type="scientific">Microtus ochrogaster</name>
    <name type="common">Prairie vole</name>
    <dbReference type="NCBI Taxonomy" id="79684"/>
    <lineage>
        <taxon>Eukaryota</taxon>
        <taxon>Metazoa</taxon>
        <taxon>Chordata</taxon>
        <taxon>Craniata</taxon>
        <taxon>Vertebrata</taxon>
        <taxon>Euteleostomi</taxon>
        <taxon>Mammalia</taxon>
        <taxon>Eutheria</taxon>
        <taxon>Euarchontoglires</taxon>
        <taxon>Glires</taxon>
        <taxon>Rodentia</taxon>
        <taxon>Myomorpha</taxon>
        <taxon>Muroidea</taxon>
        <taxon>Cricetidae</taxon>
        <taxon>Arvicolinae</taxon>
        <taxon>Microtus</taxon>
    </lineage>
</organism>
<comment type="caution">
    <text evidence="2">The sequence shown here is derived from an EMBL/GenBank/DDBJ whole genome shotgun (WGS) entry which is preliminary data.</text>
</comment>
<name>A0A8J6G3I5_MICOH</name>
<evidence type="ECO:0000256" key="1">
    <source>
        <dbReference type="SAM" id="MobiDB-lite"/>
    </source>
</evidence>
<dbReference type="EMBL" id="JAATJU010025224">
    <property type="protein sequence ID" value="KAH0504135.1"/>
    <property type="molecule type" value="Genomic_DNA"/>
</dbReference>
<evidence type="ECO:0000313" key="2">
    <source>
        <dbReference type="EMBL" id="KAH0504135.1"/>
    </source>
</evidence>
<feature type="region of interest" description="Disordered" evidence="1">
    <location>
        <begin position="68"/>
        <end position="133"/>
    </location>
</feature>
<accession>A0A8J6G3I5</accession>
<protein>
    <submittedName>
        <fullName evidence="2">Sodium/potassium/calcium exchanger 3</fullName>
    </submittedName>
</protein>
<evidence type="ECO:0000313" key="3">
    <source>
        <dbReference type="Proteomes" id="UP000710432"/>
    </source>
</evidence>
<dbReference type="AlphaFoldDB" id="A0A8J6G3I5"/>
<sequence length="202" mass="23011">MVDELLSAYPHQLSFSEAGLRIMITSHFPPKTWLSMASRMLINERQRLINSRAYANGESEVAIKIPVKHTVENGTGPSSAPDRGVNGTRRDDIIAEADNETENENEDNENNENDEEEEEDDDDDEGPYTPFDPPCKRSLIWPWEGRYLGILGKMVFTWLPFYYSIPKETLDVRKCICRKYLQRAGLCCETFKDAGTWAKVGA</sequence>
<reference evidence="2" key="1">
    <citation type="submission" date="2020-03" db="EMBL/GenBank/DDBJ databases">
        <title>Studies in the Genomics of Life Span.</title>
        <authorList>
            <person name="Glass D."/>
        </authorList>
    </citation>
    <scope>NUCLEOTIDE SEQUENCE</scope>
    <source>
        <strain evidence="2">LTLLF</strain>
        <tissue evidence="2">Muscle</tissue>
    </source>
</reference>
<gene>
    <name evidence="2" type="ORF">LTLLF_184065</name>
</gene>
<proteinExistence type="predicted"/>
<feature type="compositionally biased region" description="Acidic residues" evidence="1">
    <location>
        <begin position="94"/>
        <end position="126"/>
    </location>
</feature>